<evidence type="ECO:0000313" key="2">
    <source>
        <dbReference type="EMBL" id="RAI44248.1"/>
    </source>
</evidence>
<dbReference type="RefSeq" id="WP_111418913.1">
    <property type="nucleotide sequence ID" value="NZ_NPEX01000052.1"/>
</dbReference>
<reference evidence="2 3" key="1">
    <citation type="submission" date="2017-07" db="EMBL/GenBank/DDBJ databases">
        <title>Draft Genome Sequences of Select Purple Nonsulfur Bacteria.</title>
        <authorList>
            <person name="Lasarre B."/>
            <person name="Mckinlay J.B."/>
        </authorList>
    </citation>
    <scope>NUCLEOTIDE SEQUENCE [LARGE SCALE GENOMIC DNA]</scope>
    <source>
        <strain evidence="2 3">DSM 5909</strain>
    </source>
</reference>
<dbReference type="Pfam" id="PF03401">
    <property type="entry name" value="TctC"/>
    <property type="match status" value="1"/>
</dbReference>
<name>A0A327L973_9BRAD</name>
<dbReference type="PANTHER" id="PTHR42928:SF5">
    <property type="entry name" value="BLR1237 PROTEIN"/>
    <property type="match status" value="1"/>
</dbReference>
<dbReference type="Gene3D" id="3.40.190.150">
    <property type="entry name" value="Bordetella uptake gene, domain 1"/>
    <property type="match status" value="1"/>
</dbReference>
<accession>A0A327L973</accession>
<evidence type="ECO:0008006" key="4">
    <source>
        <dbReference type="Google" id="ProtNLM"/>
    </source>
</evidence>
<comment type="caution">
    <text evidence="2">The sequence shown here is derived from an EMBL/GenBank/DDBJ whole genome shotgun (WGS) entry which is preliminary data.</text>
</comment>
<dbReference type="InterPro" id="IPR005064">
    <property type="entry name" value="BUG"/>
</dbReference>
<dbReference type="OrthoDB" id="7251546at2"/>
<dbReference type="Gene3D" id="3.40.190.10">
    <property type="entry name" value="Periplasmic binding protein-like II"/>
    <property type="match status" value="1"/>
</dbReference>
<comment type="similarity">
    <text evidence="1">Belongs to the UPF0065 (bug) family.</text>
</comment>
<dbReference type="EMBL" id="NPEX01000052">
    <property type="protein sequence ID" value="RAI44248.1"/>
    <property type="molecule type" value="Genomic_DNA"/>
</dbReference>
<dbReference type="Proteomes" id="UP000249130">
    <property type="component" value="Unassembled WGS sequence"/>
</dbReference>
<dbReference type="PANTHER" id="PTHR42928">
    <property type="entry name" value="TRICARBOXYLATE-BINDING PROTEIN"/>
    <property type="match status" value="1"/>
</dbReference>
<dbReference type="PIRSF" id="PIRSF017082">
    <property type="entry name" value="YflP"/>
    <property type="match status" value="1"/>
</dbReference>
<organism evidence="2 3">
    <name type="scientific">Rhodoplanes roseus</name>
    <dbReference type="NCBI Taxonomy" id="29409"/>
    <lineage>
        <taxon>Bacteria</taxon>
        <taxon>Pseudomonadati</taxon>
        <taxon>Pseudomonadota</taxon>
        <taxon>Alphaproteobacteria</taxon>
        <taxon>Hyphomicrobiales</taxon>
        <taxon>Nitrobacteraceae</taxon>
        <taxon>Rhodoplanes</taxon>
    </lineage>
</organism>
<evidence type="ECO:0000313" key="3">
    <source>
        <dbReference type="Proteomes" id="UP000249130"/>
    </source>
</evidence>
<dbReference type="InterPro" id="IPR042100">
    <property type="entry name" value="Bug_dom1"/>
</dbReference>
<dbReference type="CDD" id="cd13578">
    <property type="entry name" value="PBP2_Bug27"/>
    <property type="match status" value="1"/>
</dbReference>
<evidence type="ECO:0000256" key="1">
    <source>
        <dbReference type="ARBA" id="ARBA00006987"/>
    </source>
</evidence>
<dbReference type="AlphaFoldDB" id="A0A327L973"/>
<keyword evidence="3" id="KW-1185">Reference proteome</keyword>
<sequence>MVRPFRPTASAAGLVMALLGALVVWPGPVRAEYPSKPIRVIVPFSAGGAVDIVTRLVTQRITEERGWSFVIENKAAAGGILATDAVAKSAPDGHTLLIATPNHTINAALKPRQLPYDWERDVIPVSVIAEVPELLVAHPAAPFGDFAGFVAYAAKNPGKLSYSSAGNGTLPHLTMELLLRRAGAQVLHVPYRGAAPALTDLVAGVVQLKLDTYATSNAHIAGGSLKALAFASARRSPLMPDLPTIAELGFPGYEGVLWIGLMAPAGTPAEIVDAVAKASIAAVRSEALAGRLARDGIEPVGSTPQDFAARITREVVQWRDLAKASNITID</sequence>
<proteinExistence type="inferred from homology"/>
<dbReference type="SUPFAM" id="SSF53850">
    <property type="entry name" value="Periplasmic binding protein-like II"/>
    <property type="match status" value="1"/>
</dbReference>
<protein>
    <recommendedName>
        <fullName evidence="4">LacI family transcriptional regulator</fullName>
    </recommendedName>
</protein>
<gene>
    <name evidence="2" type="ORF">CH341_10080</name>
</gene>